<feature type="region of interest" description="Disordered" evidence="4">
    <location>
        <begin position="296"/>
        <end position="364"/>
    </location>
</feature>
<feature type="signal peptide" evidence="5">
    <location>
        <begin position="1"/>
        <end position="16"/>
    </location>
</feature>
<dbReference type="InterPro" id="IPR038765">
    <property type="entry name" value="Papain-like_cys_pep_sf"/>
</dbReference>
<feature type="compositionally biased region" description="Polar residues" evidence="4">
    <location>
        <begin position="33"/>
        <end position="51"/>
    </location>
</feature>
<feature type="compositionally biased region" description="Polar residues" evidence="4">
    <location>
        <begin position="331"/>
        <end position="342"/>
    </location>
</feature>
<dbReference type="InterPro" id="IPR000668">
    <property type="entry name" value="Peptidase_C1A_C"/>
</dbReference>
<reference evidence="7" key="1">
    <citation type="journal article" date="2011" name="PLoS ONE">
        <title>Clues to Evolution of the SERA Multigene Family in 18 Plasmodium Species.</title>
        <authorList>
            <person name="Arisue N."/>
            <person name="Kawai S."/>
            <person name="Hirai M."/>
            <person name="Palacpac N.M.Q."/>
            <person name="Jia M."/>
            <person name="Kaneko A."/>
            <person name="Tanabe K."/>
            <person name="Horii T."/>
        </authorList>
    </citation>
    <scope>NUCLEOTIDE SEQUENCE</scope>
    <source>
        <strain evidence="7">NIGERIA II</strain>
    </source>
</reference>
<evidence type="ECO:0000256" key="3">
    <source>
        <dbReference type="ARBA" id="ARBA00023180"/>
    </source>
</evidence>
<accession>F1SYT5</accession>
<dbReference type="Gene3D" id="3.90.70.10">
    <property type="entry name" value="Cysteine proteinases"/>
    <property type="match status" value="1"/>
</dbReference>
<dbReference type="MEROPS" id="C01.984"/>
<feature type="compositionally biased region" description="Low complexity" evidence="4">
    <location>
        <begin position="308"/>
        <end position="329"/>
    </location>
</feature>
<feature type="domain" description="Peptidase C1A papain C-terminal" evidence="6">
    <location>
        <begin position="558"/>
        <end position="809"/>
    </location>
</feature>
<dbReference type="VEuPathDB" id="PlasmoDB:PocGH01_04022100"/>
<dbReference type="Pfam" id="PF00112">
    <property type="entry name" value="Peptidase_C1"/>
    <property type="match status" value="1"/>
</dbReference>
<feature type="compositionally biased region" description="Polar residues" evidence="4">
    <location>
        <begin position="296"/>
        <end position="307"/>
    </location>
</feature>
<evidence type="ECO:0000259" key="6">
    <source>
        <dbReference type="SMART" id="SM00645"/>
    </source>
</evidence>
<dbReference type="EMBL" id="AB576871">
    <property type="protein sequence ID" value="BAK08393.1"/>
    <property type="molecule type" value="Genomic_DNA"/>
</dbReference>
<dbReference type="SMART" id="SM00645">
    <property type="entry name" value="Pept_C1"/>
    <property type="match status" value="1"/>
</dbReference>
<dbReference type="CDD" id="cd02619">
    <property type="entry name" value="Peptidase_C1"/>
    <property type="match status" value="1"/>
</dbReference>
<dbReference type="GO" id="GO:0006508">
    <property type="term" value="P:proteolysis"/>
    <property type="evidence" value="ECO:0007669"/>
    <property type="project" value="InterPro"/>
</dbReference>
<dbReference type="PANTHER" id="PTHR12411">
    <property type="entry name" value="CYSTEINE PROTEASE FAMILY C1-RELATED"/>
    <property type="match status" value="1"/>
</dbReference>
<keyword evidence="2" id="KW-0865">Zymogen</keyword>
<dbReference type="AlphaFoldDB" id="F1SYT5"/>
<dbReference type="VEuPathDB" id="PlasmoDB:POWCR01_040017800"/>
<gene>
    <name evidence="7" type="primary">Pov-SERA4</name>
</gene>
<dbReference type="SUPFAM" id="SSF54001">
    <property type="entry name" value="Cysteine proteinases"/>
    <property type="match status" value="1"/>
</dbReference>
<comment type="similarity">
    <text evidence="1">Belongs to the peptidase C1 family.</text>
</comment>
<name>F1SYT5_PLAOA</name>
<organism evidence="7">
    <name type="scientific">Plasmodium ovale</name>
    <name type="common">malaria parasite P. ovale</name>
    <dbReference type="NCBI Taxonomy" id="36330"/>
    <lineage>
        <taxon>Eukaryota</taxon>
        <taxon>Sar</taxon>
        <taxon>Alveolata</taxon>
        <taxon>Apicomplexa</taxon>
        <taxon>Aconoidasida</taxon>
        <taxon>Haemosporida</taxon>
        <taxon>Plasmodiidae</taxon>
        <taxon>Plasmodium</taxon>
        <taxon>Plasmodium (Plasmodium)</taxon>
    </lineage>
</organism>
<feature type="region of interest" description="Disordered" evidence="4">
    <location>
        <begin position="33"/>
        <end position="85"/>
    </location>
</feature>
<evidence type="ECO:0000256" key="2">
    <source>
        <dbReference type="ARBA" id="ARBA00023145"/>
    </source>
</evidence>
<dbReference type="VEuPathDB" id="PlasmoDB:POWCR01_000089600"/>
<proteinExistence type="inferred from homology"/>
<evidence type="ECO:0000256" key="4">
    <source>
        <dbReference type="SAM" id="MobiDB-lite"/>
    </source>
</evidence>
<feature type="region of interest" description="Disordered" evidence="4">
    <location>
        <begin position="884"/>
        <end position="935"/>
    </location>
</feature>
<dbReference type="InterPro" id="IPR013128">
    <property type="entry name" value="Peptidase_C1A"/>
</dbReference>
<feature type="compositionally biased region" description="Low complexity" evidence="4">
    <location>
        <begin position="343"/>
        <end position="359"/>
    </location>
</feature>
<sequence>MKTHISFFLIIYTVLSKHIVKCENNNINQSNGGLGSASLSQPVQSAQSQGTGHNGGGEESNTVSNQNSQGGGGGQGGLSPGLVSGTTPKVTHVESALLKDHKGIMVTGPCKQNFLVFLLPHIFIEVDTENDTVQMGNDLKFLSDAINLSSGKKSKNKCTSVNSTNDSSGSNNKTFKFVAYIDDDSLTLIWKVYDASSANTTEDKADVKKFFIRNVQGPITAIQVHNVVSHDETDYFESKNYSISKDIPAKCDLIASNCFLSGSIYIEKCYKCTLQVKDVDPSDVCYNYVQKVESTPISDSTTSPQGNSGQAGSISEHSSSSEQAASPGQHVSVQPENNTGDVSTTHTGSTTQSHTTEAEASTEEIVSLQRNIFTAASDENSKEDQLMQFIDSLLKGVYKTGEGNNKELINLEELSSELKEELKTYCNLLKEVDTSGILENYQMGDVTDIFYNLTKLLKAHPDEKKYILQNKMMHPAICMKNVEEWAKNKTGLVLPHLSSNDLEHVKGTYYSEDDMLQNKKIVTEGTSKAGYHGVIDLKPVDMKNAHPSHIADRMYCNEEYCDRWKDKNGCFSKIGASDQGNCATSWIFASKMHLETIKCMKGYDHVSSSALYVANCSEKDVKEKCTVGSNPLEFLNIVNGKKFLPSEANLQYSYAKVSDDCPKPKSNWVNLWTGIKLLDYVPTPNSVGTKGYTAYESEKFKGNMDSFIKKVKSEIKNKGSVIAYVNAEDVMGFDFNGKKVHNLCGDGVPNHAVNIVGYSNYINANGEKKSYWIVRNSWGKHWGDEGNFKVDMYTPAECKNNFVHTAAVFNLDFPIVEKPVKAEAELYNYYLKSSPDFYSNLYYKNYSKAKNGVANNGSVSAQSDTVHGEADNVSAGSVITLSRLTPSSVQPSQESSQASSPGAGPESGPGAGTGSGPEAGTGSGPGPAQEKTPGAEEIAGNSRGFVSLDRSVASLPSGSLIKEGLPSNSNGATTTSNAEVVHILKHIKNTKRKVNIVKYKNAECISADHDCSRSYALKMENHEKCVQICEDKLSDCLKDASPSTSPGFCLSKFDEKKECFFCYV</sequence>
<evidence type="ECO:0000313" key="7">
    <source>
        <dbReference type="EMBL" id="BAK08393.1"/>
    </source>
</evidence>
<dbReference type="GO" id="GO:0008234">
    <property type="term" value="F:cysteine-type peptidase activity"/>
    <property type="evidence" value="ECO:0007669"/>
    <property type="project" value="InterPro"/>
</dbReference>
<evidence type="ECO:0000256" key="5">
    <source>
        <dbReference type="SAM" id="SignalP"/>
    </source>
</evidence>
<feature type="chain" id="PRO_5003270818" evidence="5">
    <location>
        <begin position="17"/>
        <end position="1064"/>
    </location>
</feature>
<evidence type="ECO:0000256" key="1">
    <source>
        <dbReference type="ARBA" id="ARBA00008455"/>
    </source>
</evidence>
<feature type="compositionally biased region" description="Gly residues" evidence="4">
    <location>
        <begin position="69"/>
        <end position="79"/>
    </location>
</feature>
<feature type="compositionally biased region" description="Gly residues" evidence="4">
    <location>
        <begin position="905"/>
        <end position="925"/>
    </location>
</feature>
<keyword evidence="5" id="KW-0732">Signal</keyword>
<protein>
    <submittedName>
        <fullName evidence="7">Putative papain-like cysteine prorease</fullName>
    </submittedName>
</protein>
<keyword evidence="3" id="KW-0325">Glycoprotein</keyword>
<feature type="compositionally biased region" description="Low complexity" evidence="4">
    <location>
        <begin position="885"/>
        <end position="904"/>
    </location>
</feature>